<dbReference type="EMBL" id="LR788817">
    <property type="protein sequence ID" value="CAB3264679.1"/>
    <property type="molecule type" value="mRNA"/>
</dbReference>
<reference evidence="2" key="1">
    <citation type="submission" date="2020-04" db="EMBL/GenBank/DDBJ databases">
        <authorList>
            <person name="Neveu A P."/>
        </authorList>
    </citation>
    <scope>NUCLEOTIDE SEQUENCE</scope>
    <source>
        <tissue evidence="2">Whole embryo</tissue>
    </source>
</reference>
<evidence type="ECO:0000259" key="1">
    <source>
        <dbReference type="Pfam" id="PF04669"/>
    </source>
</evidence>
<dbReference type="PANTHER" id="PTHR13410:SF9">
    <property type="entry name" value="PROTEIN PBDC1"/>
    <property type="match status" value="1"/>
</dbReference>
<organism evidence="2">
    <name type="scientific">Phallusia mammillata</name>
    <dbReference type="NCBI Taxonomy" id="59560"/>
    <lineage>
        <taxon>Eukaryota</taxon>
        <taxon>Metazoa</taxon>
        <taxon>Chordata</taxon>
        <taxon>Tunicata</taxon>
        <taxon>Ascidiacea</taxon>
        <taxon>Phlebobranchia</taxon>
        <taxon>Ascidiidae</taxon>
        <taxon>Phallusia</taxon>
    </lineage>
</organism>
<name>A0A6F9DNG6_9ASCI</name>
<dbReference type="PANTHER" id="PTHR13410">
    <property type="entry name" value="PROTEIN PBDC1"/>
    <property type="match status" value="1"/>
</dbReference>
<dbReference type="InterPro" id="IPR021148">
    <property type="entry name" value="Polysacc_synth_dom"/>
</dbReference>
<dbReference type="InterPro" id="IPR008476">
    <property type="entry name" value="PBDC1_metazoa/fungi"/>
</dbReference>
<proteinExistence type="evidence at transcript level"/>
<dbReference type="GO" id="GO:0005737">
    <property type="term" value="C:cytoplasm"/>
    <property type="evidence" value="ECO:0007669"/>
    <property type="project" value="TreeGrafter"/>
</dbReference>
<dbReference type="Gene3D" id="1.10.3560.10">
    <property type="entry name" value="yst0336 like domain"/>
    <property type="match status" value="1"/>
</dbReference>
<dbReference type="AlphaFoldDB" id="A0A6F9DNG6"/>
<accession>A0A6F9DNG6</accession>
<feature type="domain" description="Polysaccharide biosynthesis" evidence="1">
    <location>
        <begin position="11"/>
        <end position="133"/>
    </location>
</feature>
<dbReference type="Pfam" id="PF04669">
    <property type="entry name" value="PBDC1"/>
    <property type="match status" value="1"/>
</dbReference>
<dbReference type="InterPro" id="IPR023139">
    <property type="entry name" value="PBDC1-like_dom_sf"/>
</dbReference>
<gene>
    <name evidence="2" type="primary">Pbdc1</name>
</gene>
<evidence type="ECO:0000313" key="2">
    <source>
        <dbReference type="EMBL" id="CAB3264679.1"/>
    </source>
</evidence>
<protein>
    <submittedName>
        <fullName evidence="2">Protein PBDC1</fullName>
    </submittedName>
</protein>
<sequence>MGDSYGNSESVEHAWAYKAMGEADTHYNIITSVDPDFLTLSEQDDKIYEEFRSSFPDFDINMINEDEMKSAEGKKKWRTFCNKFDSMQNFNYGCLVRINPMEDYNANNCTFATHIQYLAIEIARNREGITKKLYCKALAERRARRLAGVTSMEKLKSMAGEITGAK</sequence>